<dbReference type="AlphaFoldDB" id="A0A7J7KG31"/>
<protein>
    <submittedName>
        <fullName evidence="2">PAXIP1</fullName>
    </submittedName>
</protein>
<comment type="caution">
    <text evidence="2">The sequence shown here is derived from an EMBL/GenBank/DDBJ whole genome shotgun (WGS) entry which is preliminary data.</text>
</comment>
<dbReference type="EMBL" id="VXIV02000538">
    <property type="protein sequence ID" value="KAF6037622.1"/>
    <property type="molecule type" value="Genomic_DNA"/>
</dbReference>
<dbReference type="InterPro" id="IPR001357">
    <property type="entry name" value="BRCT_dom"/>
</dbReference>
<evidence type="ECO:0000259" key="1">
    <source>
        <dbReference type="PROSITE" id="PS50172"/>
    </source>
</evidence>
<proteinExistence type="predicted"/>
<organism evidence="2 3">
    <name type="scientific">Bugula neritina</name>
    <name type="common">Brown bryozoan</name>
    <name type="synonym">Sertularia neritina</name>
    <dbReference type="NCBI Taxonomy" id="10212"/>
    <lineage>
        <taxon>Eukaryota</taxon>
        <taxon>Metazoa</taxon>
        <taxon>Spiralia</taxon>
        <taxon>Lophotrochozoa</taxon>
        <taxon>Bryozoa</taxon>
        <taxon>Gymnolaemata</taxon>
        <taxon>Cheilostomatida</taxon>
        <taxon>Flustrina</taxon>
        <taxon>Buguloidea</taxon>
        <taxon>Bugulidae</taxon>
        <taxon>Bugula</taxon>
    </lineage>
</organism>
<dbReference type="Gene3D" id="3.40.50.10190">
    <property type="entry name" value="BRCT domain"/>
    <property type="match status" value="2"/>
</dbReference>
<dbReference type="Proteomes" id="UP000593567">
    <property type="component" value="Unassembled WGS sequence"/>
</dbReference>
<keyword evidence="3" id="KW-1185">Reference proteome</keyword>
<gene>
    <name evidence="2" type="ORF">EB796_004057</name>
</gene>
<sequence>MSEVEGSTLFSSLQYYIAGKITPEAQEILDKGAAKSNSYLSELVKISITDTTDNEDEYSEITDIYDIPVVSCDWVILSHKCGKLLPTKPFPPKQTSDQLFANKVFAASHVERSDLDSLWAMITFHGGSTQRSMTENVTHLLCTDTKGKKYGLSENKFKVKVVTSGLGVGMCPG</sequence>
<dbReference type="InterPro" id="IPR036420">
    <property type="entry name" value="BRCT_dom_sf"/>
</dbReference>
<evidence type="ECO:0000313" key="3">
    <source>
        <dbReference type="Proteomes" id="UP000593567"/>
    </source>
</evidence>
<feature type="domain" description="BRCT" evidence="1">
    <location>
        <begin position="5"/>
        <end position="92"/>
    </location>
</feature>
<dbReference type="PROSITE" id="PS50172">
    <property type="entry name" value="BRCT"/>
    <property type="match status" value="1"/>
</dbReference>
<reference evidence="2" key="1">
    <citation type="submission" date="2020-06" db="EMBL/GenBank/DDBJ databases">
        <title>Draft genome of Bugula neritina, a colonial animal packing powerful symbionts and potential medicines.</title>
        <authorList>
            <person name="Rayko M."/>
        </authorList>
    </citation>
    <scope>NUCLEOTIDE SEQUENCE [LARGE SCALE GENOMIC DNA]</scope>
    <source>
        <strain evidence="2">Kwan_BN1</strain>
    </source>
</reference>
<dbReference type="SUPFAM" id="SSF52113">
    <property type="entry name" value="BRCT domain"/>
    <property type="match status" value="2"/>
</dbReference>
<name>A0A7J7KG31_BUGNE</name>
<dbReference type="OrthoDB" id="342264at2759"/>
<dbReference type="Pfam" id="PF12738">
    <property type="entry name" value="PTCB-BRCT"/>
    <property type="match status" value="1"/>
</dbReference>
<accession>A0A7J7KG31</accession>
<dbReference type="CDD" id="cd17714">
    <property type="entry name" value="BRCT_PAXIP1_rpt1"/>
    <property type="match status" value="1"/>
</dbReference>
<evidence type="ECO:0000313" key="2">
    <source>
        <dbReference type="EMBL" id="KAF6037622.1"/>
    </source>
</evidence>